<reference evidence="1 2" key="1">
    <citation type="journal article" date="2019" name="Genome Biol. Evol.">
        <title>Insights into the evolution of the New World diploid cottons (Gossypium, subgenus Houzingenia) based on genome sequencing.</title>
        <authorList>
            <person name="Grover C.E."/>
            <person name="Arick M.A. 2nd"/>
            <person name="Thrash A."/>
            <person name="Conover J.L."/>
            <person name="Sanders W.S."/>
            <person name="Peterson D.G."/>
            <person name="Frelichowski J.E."/>
            <person name="Scheffler J.A."/>
            <person name="Scheffler B.E."/>
            <person name="Wendel J.F."/>
        </authorList>
    </citation>
    <scope>NUCLEOTIDE SEQUENCE [LARGE SCALE GENOMIC DNA]</scope>
    <source>
        <strain evidence="1">6</strain>
        <tissue evidence="1">Leaf</tissue>
    </source>
</reference>
<name>A0A7J9KI22_9ROSI</name>
<comment type="caution">
    <text evidence="1">The sequence shown here is derived from an EMBL/GenBank/DDBJ whole genome shotgun (WGS) entry which is preliminary data.</text>
</comment>
<dbReference type="Proteomes" id="UP000593575">
    <property type="component" value="Unassembled WGS sequence"/>
</dbReference>
<organism evidence="1 2">
    <name type="scientific">Gossypium armourianum</name>
    <dbReference type="NCBI Taxonomy" id="34283"/>
    <lineage>
        <taxon>Eukaryota</taxon>
        <taxon>Viridiplantae</taxon>
        <taxon>Streptophyta</taxon>
        <taxon>Embryophyta</taxon>
        <taxon>Tracheophyta</taxon>
        <taxon>Spermatophyta</taxon>
        <taxon>Magnoliopsida</taxon>
        <taxon>eudicotyledons</taxon>
        <taxon>Gunneridae</taxon>
        <taxon>Pentapetalae</taxon>
        <taxon>rosids</taxon>
        <taxon>malvids</taxon>
        <taxon>Malvales</taxon>
        <taxon>Malvaceae</taxon>
        <taxon>Malvoideae</taxon>
        <taxon>Gossypium</taxon>
    </lineage>
</organism>
<evidence type="ECO:0000313" key="2">
    <source>
        <dbReference type="Proteomes" id="UP000593575"/>
    </source>
</evidence>
<accession>A0A7J9KI22</accession>
<sequence>MVVGVETKEMGWDLSLRAQSRRAQMMTSVWLQEEDKGQGRGSNGERQHMMTNLRVNRGSNDNLDPVLGINLVGRGSQTWKENGNLCDNLKNNLMEHDLEEEVLIGEEGKKRNRREMEDALAKEETNTLAARLESYHGWFVETLTKFYIVSRKKGGLPREEGRMEAFRKALEECNLSDIGFNENWFTWERGNLPETSIQERLDRGGATEEWSAEREFTNVSNLKHGGYWEIHF</sequence>
<dbReference type="EMBL" id="JABFAE010419201">
    <property type="protein sequence ID" value="MBA0845889.1"/>
    <property type="molecule type" value="Genomic_DNA"/>
</dbReference>
<protein>
    <submittedName>
        <fullName evidence="1">Uncharacterized protein</fullName>
    </submittedName>
</protein>
<dbReference type="PANTHER" id="PTHR33710">
    <property type="entry name" value="BNAC02G09200D PROTEIN"/>
    <property type="match status" value="1"/>
</dbReference>
<gene>
    <name evidence="1" type="ORF">Goarm_023112</name>
</gene>
<dbReference type="PANTHER" id="PTHR33710:SF71">
    <property type="entry name" value="ENDONUCLEASE_EXONUCLEASE_PHOSPHATASE DOMAIN-CONTAINING PROTEIN"/>
    <property type="match status" value="1"/>
</dbReference>
<evidence type="ECO:0000313" key="1">
    <source>
        <dbReference type="EMBL" id="MBA0845889.1"/>
    </source>
</evidence>
<dbReference type="AlphaFoldDB" id="A0A7J9KI22"/>
<keyword evidence="2" id="KW-1185">Reference proteome</keyword>
<proteinExistence type="predicted"/>